<evidence type="ECO:0000256" key="1">
    <source>
        <dbReference type="SAM" id="Phobius"/>
    </source>
</evidence>
<feature type="transmembrane region" description="Helical" evidence="1">
    <location>
        <begin position="221"/>
        <end position="243"/>
    </location>
</feature>
<reference evidence="3 4" key="1">
    <citation type="journal article" date="2018" name="Int. J. Syst. Evol. Microbiol.">
        <title>Uliginosibacterium sediminicola sp. nov., isolated from freshwater sediment.</title>
        <authorList>
            <person name="Hwang W.M."/>
            <person name="Kim S.M."/>
            <person name="Kang K."/>
            <person name="Ahn T.Y."/>
        </authorList>
    </citation>
    <scope>NUCLEOTIDE SEQUENCE [LARGE SCALE GENOMIC DNA]</scope>
    <source>
        <strain evidence="3 4">M1-21</strain>
    </source>
</reference>
<feature type="transmembrane region" description="Helical" evidence="1">
    <location>
        <begin position="131"/>
        <end position="151"/>
    </location>
</feature>
<keyword evidence="1" id="KW-0812">Transmembrane</keyword>
<feature type="domain" description="EamA" evidence="2">
    <location>
        <begin position="13"/>
        <end position="147"/>
    </location>
</feature>
<feature type="transmembrane region" description="Helical" evidence="1">
    <location>
        <begin position="12"/>
        <end position="31"/>
    </location>
</feature>
<feature type="transmembrane region" description="Helical" evidence="1">
    <location>
        <begin position="157"/>
        <end position="174"/>
    </location>
</feature>
<dbReference type="RefSeq" id="WP_345918949.1">
    <property type="nucleotide sequence ID" value="NZ_JBDIVE010000002.1"/>
</dbReference>
<dbReference type="EMBL" id="JBDIVE010000002">
    <property type="protein sequence ID" value="MEN3068190.1"/>
    <property type="molecule type" value="Genomic_DNA"/>
</dbReference>
<gene>
    <name evidence="3" type="ORF">ABDB84_06840</name>
</gene>
<proteinExistence type="predicted"/>
<dbReference type="Pfam" id="PF00892">
    <property type="entry name" value="EamA"/>
    <property type="match status" value="2"/>
</dbReference>
<feature type="transmembrane region" description="Helical" evidence="1">
    <location>
        <begin position="186"/>
        <end position="209"/>
    </location>
</feature>
<protein>
    <submittedName>
        <fullName evidence="3">DMT family transporter</fullName>
    </submittedName>
</protein>
<keyword evidence="1" id="KW-1133">Transmembrane helix</keyword>
<comment type="caution">
    <text evidence="3">The sequence shown here is derived from an EMBL/GenBank/DDBJ whole genome shotgun (WGS) entry which is preliminary data.</text>
</comment>
<sequence>MLSEVSAHPSRLALLSLILGAMCIAFAPIFVRLADVGPVSVVAWRLGLSIPFALIWCWRIRHRPQAPHARRGAAAYGLLVLSGVFLAIDLALWHIAIHYTSVANSTFILNLAPIFVTLGAWALFGEVIGGGFLLALLAAICGAGLLVRASFDVSPRDLMGDFIALAAAIFYAGYQLTVKHCRRHFATAHILAGTAIVTPLVLAPVIVVMNEQVLPRSLQGWGAVLGIALICQVFGQGLITWAVGHLRANLASVLLLVQPVTAAWLAILIFNEQMSLSRFIGCALVLAGLVLARRASR</sequence>
<feature type="transmembrane region" description="Helical" evidence="1">
    <location>
        <begin position="43"/>
        <end position="61"/>
    </location>
</feature>
<feature type="transmembrane region" description="Helical" evidence="1">
    <location>
        <begin position="250"/>
        <end position="270"/>
    </location>
</feature>
<feature type="transmembrane region" description="Helical" evidence="1">
    <location>
        <begin position="107"/>
        <end position="124"/>
    </location>
</feature>
<organism evidence="3 4">
    <name type="scientific">Uliginosibacterium sediminicola</name>
    <dbReference type="NCBI Taxonomy" id="2024550"/>
    <lineage>
        <taxon>Bacteria</taxon>
        <taxon>Pseudomonadati</taxon>
        <taxon>Pseudomonadota</taxon>
        <taxon>Betaproteobacteria</taxon>
        <taxon>Rhodocyclales</taxon>
        <taxon>Zoogloeaceae</taxon>
        <taxon>Uliginosibacterium</taxon>
    </lineage>
</organism>
<accession>A0ABU9YWV7</accession>
<evidence type="ECO:0000313" key="3">
    <source>
        <dbReference type="EMBL" id="MEN3068190.1"/>
    </source>
</evidence>
<feature type="transmembrane region" description="Helical" evidence="1">
    <location>
        <begin position="276"/>
        <end position="292"/>
    </location>
</feature>
<feature type="domain" description="EamA" evidence="2">
    <location>
        <begin position="159"/>
        <end position="292"/>
    </location>
</feature>
<evidence type="ECO:0000259" key="2">
    <source>
        <dbReference type="Pfam" id="PF00892"/>
    </source>
</evidence>
<keyword evidence="4" id="KW-1185">Reference proteome</keyword>
<dbReference type="PANTHER" id="PTHR22911:SF76">
    <property type="entry name" value="EAMA DOMAIN-CONTAINING PROTEIN"/>
    <property type="match status" value="1"/>
</dbReference>
<dbReference type="InterPro" id="IPR000620">
    <property type="entry name" value="EamA_dom"/>
</dbReference>
<name>A0ABU9YWV7_9RHOO</name>
<evidence type="ECO:0000313" key="4">
    <source>
        <dbReference type="Proteomes" id="UP001410394"/>
    </source>
</evidence>
<dbReference type="PANTHER" id="PTHR22911">
    <property type="entry name" value="ACYL-MALONYL CONDENSING ENZYME-RELATED"/>
    <property type="match status" value="1"/>
</dbReference>
<dbReference type="InterPro" id="IPR037185">
    <property type="entry name" value="EmrE-like"/>
</dbReference>
<keyword evidence="1" id="KW-0472">Membrane</keyword>
<feature type="transmembrane region" description="Helical" evidence="1">
    <location>
        <begin position="73"/>
        <end position="95"/>
    </location>
</feature>
<dbReference type="Proteomes" id="UP001410394">
    <property type="component" value="Unassembled WGS sequence"/>
</dbReference>
<dbReference type="SUPFAM" id="SSF103481">
    <property type="entry name" value="Multidrug resistance efflux transporter EmrE"/>
    <property type="match status" value="2"/>
</dbReference>